<feature type="transmembrane region" description="Helical" evidence="2">
    <location>
        <begin position="652"/>
        <end position="670"/>
    </location>
</feature>
<dbReference type="Pfam" id="PF13641">
    <property type="entry name" value="Glyco_tranf_2_3"/>
    <property type="match status" value="1"/>
</dbReference>
<feature type="transmembrane region" description="Helical" evidence="2">
    <location>
        <begin position="499"/>
        <end position="516"/>
    </location>
</feature>
<dbReference type="PANTHER" id="PTHR43685:SF3">
    <property type="entry name" value="SLR2126 PROTEIN"/>
    <property type="match status" value="1"/>
</dbReference>
<keyword evidence="2" id="KW-0472">Membrane</keyword>
<protein>
    <submittedName>
        <fullName evidence="3">GT2 family glycosyltransferase</fullName>
    </submittedName>
</protein>
<feature type="transmembrane region" description="Helical" evidence="2">
    <location>
        <begin position="799"/>
        <end position="821"/>
    </location>
</feature>
<accession>A0A7W3JBY1</accession>
<gene>
    <name evidence="3" type="ORF">FHX71_004007</name>
</gene>
<proteinExistence type="predicted"/>
<feature type="transmembrane region" description="Helical" evidence="2">
    <location>
        <begin position="299"/>
        <end position="321"/>
    </location>
</feature>
<feature type="compositionally biased region" description="Polar residues" evidence="1">
    <location>
        <begin position="1"/>
        <end position="10"/>
    </location>
</feature>
<sequence>MSAPRTDSLSAPSPDRGPDAGPAGPVWAKVPAQPSVHPPVAVTVTAVVVTRGSSPYLAATLAALRAQSRTPDDVVVVDVDTAPATSGHQDLQLGGARYVAGAGARTFGDAIHAALAATGAPEHGWFWFLHDDSAPAPGALAALTRAVEHSNVVAVAGAKQRRWETGPDGLPLDPDTSDRGVLVEVGHTVSPLGRRMTGIDDTEIDQGQHDSREDVLAVGLAGALVRVAVWREVGGTDPAYGPFGDSTDFCRRVRLAGHRVVVVPDAVVRHAQVALHAPGSAGACRRSQLYLRLTSVAPWALPFAMLGMVVWAPFAAGYRLAMKHPDRARDELVAPLWAVFRLGPLLRARRRAARTSTVPRSVLRPLLGTWREVATERRDKRLARSEAHRVDAAPSELEQAELQVLAVRRRSALAVVVVAAVGLAAALFGPGLGALASGGRLVGGALLPAGGTTATAWSAATSGWVRDGLGTAAPADPLLLVLSGLSVLAGGTLQHAVNALLLLALPLAAVGAWAAAGTVTRSVWLRALAASAWTVAPAFLGALDGGLLGGVVAHALLPWTAVALVRAVGAQAVDQVTPADDPADAPDGAASPAIAPHAAARVTRPSAGSLGAAGAGGLLLACVVAGAPVLLPAAVLVLAGAMLVAPYRRVHLALALVPALVVGAPLWWTVLRDRDLGLLTAEPLAGSGVPAPGTASGLELLLGLPAAPAAWFDVPDGGPLLTAAGAVVAAAPWVLGALVLVLAVVGLVGALAGIGRKDVAGAARRVPATSLVGWLVAAAGLAVAVLAQDQGRWAGPGLSLLLLGLGAAAVAGAGVLTGHGAELRGFLGGTRRVAVVGLTVVAVLLPATQAAAWLTASGGVTSGARAGMLHVTTDPVVPAVGQQMQAPPRQARVLEAGFADDGAVRYALLRADGSQLADAAVAARAAAVTPDERVGDPATDPAATLDVVVAALTSGTTEGVPQQLADLGIGAVQVRSGASFEESGTAPGTDPGPAVGDLVATLDMVPGMSRVTEGQAVSVWRVAPTEEPAPGWARIEEDGATRQVLPSGGTAVHTDVEAGTDDRTVVLAESAGRGWHASLDGQRLEPVEAEESAGLQAFELGPDAGHLVVRYDAPHRTAWLVLTTFTLVVFALLALPVGRRRGR</sequence>
<feature type="region of interest" description="Disordered" evidence="1">
    <location>
        <begin position="1"/>
        <end position="27"/>
    </location>
</feature>
<feature type="transmembrane region" description="Helical" evidence="2">
    <location>
        <begin position="833"/>
        <end position="854"/>
    </location>
</feature>
<evidence type="ECO:0000313" key="4">
    <source>
        <dbReference type="Proteomes" id="UP000540568"/>
    </source>
</evidence>
<dbReference type="EMBL" id="JACGWV010000002">
    <property type="protein sequence ID" value="MBA8810031.1"/>
    <property type="molecule type" value="Genomic_DNA"/>
</dbReference>
<feature type="transmembrane region" description="Helical" evidence="2">
    <location>
        <begin position="412"/>
        <end position="435"/>
    </location>
</feature>
<reference evidence="3 4" key="1">
    <citation type="submission" date="2020-07" db="EMBL/GenBank/DDBJ databases">
        <title>Sequencing the genomes of 1000 actinobacteria strains.</title>
        <authorList>
            <person name="Klenk H.-P."/>
        </authorList>
    </citation>
    <scope>NUCLEOTIDE SEQUENCE [LARGE SCALE GENOMIC DNA]</scope>
    <source>
        <strain evidence="3 4">DSM 44121</strain>
    </source>
</reference>
<keyword evidence="2" id="KW-1133">Transmembrane helix</keyword>
<dbReference type="Proteomes" id="UP000540568">
    <property type="component" value="Unassembled WGS sequence"/>
</dbReference>
<dbReference type="RefSeq" id="WP_182619197.1">
    <property type="nucleotide sequence ID" value="NZ_BAAATF010000010.1"/>
</dbReference>
<name>A0A7W3JBY1_9MICO</name>
<dbReference type="GO" id="GO:0016740">
    <property type="term" value="F:transferase activity"/>
    <property type="evidence" value="ECO:0007669"/>
    <property type="project" value="UniProtKB-KW"/>
</dbReference>
<dbReference type="AlphaFoldDB" id="A0A7W3JBY1"/>
<organism evidence="3 4">
    <name type="scientific">Promicromonospora sukumoe</name>
    <dbReference type="NCBI Taxonomy" id="88382"/>
    <lineage>
        <taxon>Bacteria</taxon>
        <taxon>Bacillati</taxon>
        <taxon>Actinomycetota</taxon>
        <taxon>Actinomycetes</taxon>
        <taxon>Micrococcales</taxon>
        <taxon>Promicromonosporaceae</taxon>
        <taxon>Promicromonospora</taxon>
    </lineage>
</organism>
<dbReference type="PANTHER" id="PTHR43685">
    <property type="entry name" value="GLYCOSYLTRANSFERASE"/>
    <property type="match status" value="1"/>
</dbReference>
<feature type="compositionally biased region" description="Low complexity" evidence="1">
    <location>
        <begin position="11"/>
        <end position="25"/>
    </location>
</feature>
<evidence type="ECO:0000256" key="2">
    <source>
        <dbReference type="SAM" id="Phobius"/>
    </source>
</evidence>
<dbReference type="InterPro" id="IPR050834">
    <property type="entry name" value="Glycosyltransf_2"/>
</dbReference>
<feature type="transmembrane region" description="Helical" evidence="2">
    <location>
        <begin position="730"/>
        <end position="754"/>
    </location>
</feature>
<feature type="transmembrane region" description="Helical" evidence="2">
    <location>
        <begin position="766"/>
        <end position="787"/>
    </location>
</feature>
<keyword evidence="4" id="KW-1185">Reference proteome</keyword>
<feature type="transmembrane region" description="Helical" evidence="2">
    <location>
        <begin position="618"/>
        <end position="645"/>
    </location>
</feature>
<evidence type="ECO:0000313" key="3">
    <source>
        <dbReference type="EMBL" id="MBA8810031.1"/>
    </source>
</evidence>
<comment type="caution">
    <text evidence="3">The sequence shown here is derived from an EMBL/GenBank/DDBJ whole genome shotgun (WGS) entry which is preliminary data.</text>
</comment>
<dbReference type="SUPFAM" id="SSF53448">
    <property type="entry name" value="Nucleotide-diphospho-sugar transferases"/>
    <property type="match status" value="1"/>
</dbReference>
<dbReference type="Gene3D" id="3.90.550.10">
    <property type="entry name" value="Spore Coat Polysaccharide Biosynthesis Protein SpsA, Chain A"/>
    <property type="match status" value="1"/>
</dbReference>
<feature type="transmembrane region" description="Helical" evidence="2">
    <location>
        <begin position="1118"/>
        <end position="1137"/>
    </location>
</feature>
<keyword evidence="3" id="KW-0808">Transferase</keyword>
<dbReference type="InterPro" id="IPR029044">
    <property type="entry name" value="Nucleotide-diphossugar_trans"/>
</dbReference>
<keyword evidence="2" id="KW-0812">Transmembrane</keyword>
<feature type="transmembrane region" description="Helical" evidence="2">
    <location>
        <begin position="523"/>
        <end position="543"/>
    </location>
</feature>
<evidence type="ECO:0000256" key="1">
    <source>
        <dbReference type="SAM" id="MobiDB-lite"/>
    </source>
</evidence>